<sequence length="452" mass="52202">MSKKNRHGLSRTIPEEVKREIRQRSKFGCVVCRQAIYTYEHILPCFVDATEHNPDNMCLLCPNHQRDSTDGVLSKAIIQNAYEQIQKSNAPLAPNRHNFFNLTDHPTAIVEFGPTSFHGFQSIINIDGKDLLCFSKSENLDQFLNINAQFFDSSGQRLFSIKNNEWIGNHRSWDIDFVGRRLTIRRRLGDVIFSAEKLINSNTIRIEKIDMWIKPFHIYADKKQFKIGQINTNKKQYVYYGIHAQLHYGKCGVFLDSQSTNNLAVGQLKIYGGNAIITGTGINLGRGDGYMIFKEMRIDKTPNVPILIEPRPIKRKEHQIFVTGHLQIKKLQFSSWEEEEYYLDGMKLISKPSSWGVITPNTNEELFHIAGSEQARLENLKGFVGYWADDLLNQSWADRVFECEVKSDEHLNSTVRVKRSKISGREVVRETSPEDNKWFYPHKFAGVPVWKE</sequence>
<accession>A0A367W8I8</accession>
<reference evidence="1 2" key="1">
    <citation type="submission" date="2014-07" db="EMBL/GenBank/DDBJ databases">
        <title>Draft genome sequence of Thalassospira profundimaris 35.</title>
        <authorList>
            <person name="Lai Q."/>
            <person name="Shao Z."/>
        </authorList>
    </citation>
    <scope>NUCLEOTIDE SEQUENCE [LARGE SCALE GENOMIC DNA]</scope>
    <source>
        <strain evidence="1 2">35</strain>
    </source>
</reference>
<gene>
    <name evidence="1" type="ORF">TH19_06855</name>
</gene>
<comment type="caution">
    <text evidence="1">The sequence shown here is derived from an EMBL/GenBank/DDBJ whole genome shotgun (WGS) entry which is preliminary data.</text>
</comment>
<dbReference type="EMBL" id="JPWF01000004">
    <property type="protein sequence ID" value="RCK37755.1"/>
    <property type="molecule type" value="Genomic_DNA"/>
</dbReference>
<name>A0A367W8I8_9PROT</name>
<organism evidence="1 2">
    <name type="scientific">Thalassospira profundimaris</name>
    <dbReference type="NCBI Taxonomy" id="502049"/>
    <lineage>
        <taxon>Bacteria</taxon>
        <taxon>Pseudomonadati</taxon>
        <taxon>Pseudomonadota</taxon>
        <taxon>Alphaproteobacteria</taxon>
        <taxon>Rhodospirillales</taxon>
        <taxon>Thalassospiraceae</taxon>
        <taxon>Thalassospira</taxon>
    </lineage>
</organism>
<protein>
    <submittedName>
        <fullName evidence="1">Uncharacterized protein</fullName>
    </submittedName>
</protein>
<dbReference type="Proteomes" id="UP000253226">
    <property type="component" value="Unassembled WGS sequence"/>
</dbReference>
<evidence type="ECO:0000313" key="1">
    <source>
        <dbReference type="EMBL" id="RCK37755.1"/>
    </source>
</evidence>
<dbReference type="OrthoDB" id="9788621at2"/>
<evidence type="ECO:0000313" key="2">
    <source>
        <dbReference type="Proteomes" id="UP000253226"/>
    </source>
</evidence>
<dbReference type="AlphaFoldDB" id="A0A367W8I8"/>
<dbReference type="RefSeq" id="WP_114101568.1">
    <property type="nucleotide sequence ID" value="NZ_JPWF01000004.1"/>
</dbReference>
<proteinExistence type="predicted"/>